<accession>F4KZV8</accession>
<dbReference type="NCBIfam" id="TIGR02306">
    <property type="entry name" value="RNA_lig_DRB0094"/>
    <property type="match status" value="1"/>
</dbReference>
<evidence type="ECO:0000313" key="3">
    <source>
        <dbReference type="Proteomes" id="UP000008461"/>
    </source>
</evidence>
<dbReference type="GO" id="GO:0016874">
    <property type="term" value="F:ligase activity"/>
    <property type="evidence" value="ECO:0007669"/>
    <property type="project" value="UniProtKB-KW"/>
</dbReference>
<proteinExistence type="predicted"/>
<dbReference type="InterPro" id="IPR012646">
    <property type="entry name" value="RNA_ligase_DRB0094"/>
</dbReference>
<dbReference type="Pfam" id="PF09414">
    <property type="entry name" value="RNA_ligase"/>
    <property type="match status" value="1"/>
</dbReference>
<dbReference type="SUPFAM" id="SSF56091">
    <property type="entry name" value="DNA ligase/mRNA capping enzyme, catalytic domain"/>
    <property type="match status" value="1"/>
</dbReference>
<evidence type="ECO:0000259" key="1">
    <source>
        <dbReference type="Pfam" id="PF09414"/>
    </source>
</evidence>
<dbReference type="InterPro" id="IPR021122">
    <property type="entry name" value="RNA_ligase_dom_REL/Rnl2"/>
</dbReference>
<dbReference type="OrthoDB" id="9255590at2"/>
<dbReference type="STRING" id="760192.Halhy_3676"/>
<dbReference type="Gene3D" id="3.30.470.30">
    <property type="entry name" value="DNA ligase/mRNA capping enzyme"/>
    <property type="match status" value="1"/>
</dbReference>
<sequence>MNRKLASIRQCTELRPIPGADAIQTAVVDGWTCVVKINEFSPGQKGVYFEIDSFLPVDDARFEFLRRSSLRKMGDTQGFRLRTIRLRGQLSQGLFMPLSVFPEVDPAEPVGTDLTERLRVAKYEPPIPADLSGKVIGPFPGFIPKTDEERVQNLVEEFATWQGLSFIVTEKLDGTSFTAYQRDGKFGVCSRNWELSPEDPNSYWKVAEETQLEQKLQRRNLAIQGEMIGEGIQKNLYKLRGQHLFVFHVFDIDRHRYFSFAETEAFCQENDLKVVPLVNPDFHLPPKIEDLLTLAEGPSLLNPQAIREGLVLRTADRKVSFKAISNAFLEEED</sequence>
<dbReference type="Proteomes" id="UP000008461">
    <property type="component" value="Chromosome"/>
</dbReference>
<dbReference type="HOGENOM" id="CLU_061838_0_0_10"/>
<name>F4KZV8_HALH1</name>
<protein>
    <submittedName>
        <fullName evidence="2">RNA ligase, DRB0094 family</fullName>
    </submittedName>
</protein>
<dbReference type="Pfam" id="PF21189">
    <property type="entry name" value="PHA02142"/>
    <property type="match status" value="1"/>
</dbReference>
<keyword evidence="3" id="KW-1185">Reference proteome</keyword>
<organism evidence="2 3">
    <name type="scientific">Haliscomenobacter hydrossis (strain ATCC 27775 / DSM 1100 / LMG 10767 / O)</name>
    <dbReference type="NCBI Taxonomy" id="760192"/>
    <lineage>
        <taxon>Bacteria</taxon>
        <taxon>Pseudomonadati</taxon>
        <taxon>Bacteroidota</taxon>
        <taxon>Saprospiria</taxon>
        <taxon>Saprospirales</taxon>
        <taxon>Haliscomenobacteraceae</taxon>
        <taxon>Haliscomenobacter</taxon>
    </lineage>
</organism>
<dbReference type="EMBL" id="CP002691">
    <property type="protein sequence ID" value="AEE51528.1"/>
    <property type="molecule type" value="Genomic_DNA"/>
</dbReference>
<feature type="domain" description="RNA ligase" evidence="1">
    <location>
        <begin position="166"/>
        <end position="324"/>
    </location>
</feature>
<reference key="2">
    <citation type="submission" date="2011-04" db="EMBL/GenBank/DDBJ databases">
        <title>Complete sequence of chromosome of Haliscomenobacter hydrossis DSM 1100.</title>
        <authorList>
            <consortium name="US DOE Joint Genome Institute (JGI-PGF)"/>
            <person name="Lucas S."/>
            <person name="Han J."/>
            <person name="Lapidus A."/>
            <person name="Bruce D."/>
            <person name="Goodwin L."/>
            <person name="Pitluck S."/>
            <person name="Peters L."/>
            <person name="Kyrpides N."/>
            <person name="Mavromatis K."/>
            <person name="Ivanova N."/>
            <person name="Ovchinnikova G."/>
            <person name="Pagani I."/>
            <person name="Daligault H."/>
            <person name="Detter J.C."/>
            <person name="Han C."/>
            <person name="Land M."/>
            <person name="Hauser L."/>
            <person name="Markowitz V."/>
            <person name="Cheng J.-F."/>
            <person name="Hugenholtz P."/>
            <person name="Woyke T."/>
            <person name="Wu D."/>
            <person name="Verbarg S."/>
            <person name="Frueling A."/>
            <person name="Brambilla E."/>
            <person name="Klenk H.-P."/>
            <person name="Eisen J.A."/>
        </authorList>
    </citation>
    <scope>NUCLEOTIDE SEQUENCE</scope>
    <source>
        <strain>DSM 1100</strain>
    </source>
</reference>
<keyword evidence="2" id="KW-0436">Ligase</keyword>
<dbReference type="RefSeq" id="WP_013766067.1">
    <property type="nucleotide sequence ID" value="NC_015510.1"/>
</dbReference>
<reference evidence="2 3" key="1">
    <citation type="journal article" date="2011" name="Stand. Genomic Sci.">
        <title>Complete genome sequence of Haliscomenobacter hydrossis type strain (O).</title>
        <authorList>
            <consortium name="US DOE Joint Genome Institute (JGI-PGF)"/>
            <person name="Daligault H."/>
            <person name="Lapidus A."/>
            <person name="Zeytun A."/>
            <person name="Nolan M."/>
            <person name="Lucas S."/>
            <person name="Del Rio T.G."/>
            <person name="Tice H."/>
            <person name="Cheng J.F."/>
            <person name="Tapia R."/>
            <person name="Han C."/>
            <person name="Goodwin L."/>
            <person name="Pitluck S."/>
            <person name="Liolios K."/>
            <person name="Pagani I."/>
            <person name="Ivanova N."/>
            <person name="Huntemann M."/>
            <person name="Mavromatis K."/>
            <person name="Mikhailova N."/>
            <person name="Pati A."/>
            <person name="Chen A."/>
            <person name="Palaniappan K."/>
            <person name="Land M."/>
            <person name="Hauser L."/>
            <person name="Brambilla E.M."/>
            <person name="Rohde M."/>
            <person name="Verbarg S."/>
            <person name="Goker M."/>
            <person name="Bristow J."/>
            <person name="Eisen J.A."/>
            <person name="Markowitz V."/>
            <person name="Hugenholtz P."/>
            <person name="Kyrpides N.C."/>
            <person name="Klenk H.P."/>
            <person name="Woyke T."/>
        </authorList>
    </citation>
    <scope>NUCLEOTIDE SEQUENCE [LARGE SCALE GENOMIC DNA]</scope>
    <source>
        <strain evidence="3">ATCC 27775 / DSM 1100 / LMG 10767 / O</strain>
    </source>
</reference>
<dbReference type="eggNOG" id="COG0073">
    <property type="taxonomic scope" value="Bacteria"/>
</dbReference>
<dbReference type="AlphaFoldDB" id="F4KZV8"/>
<dbReference type="KEGG" id="hhy:Halhy_3676"/>
<evidence type="ECO:0000313" key="2">
    <source>
        <dbReference type="EMBL" id="AEE51528.1"/>
    </source>
</evidence>
<gene>
    <name evidence="2" type="ordered locus">Halhy_3676</name>
</gene>